<evidence type="ECO:0000313" key="7">
    <source>
        <dbReference type="Proteomes" id="UP000515146"/>
    </source>
</evidence>
<organism evidence="7 8">
    <name type="scientific">Dermatophagoides pteronyssinus</name>
    <name type="common">European house dust mite</name>
    <dbReference type="NCBI Taxonomy" id="6956"/>
    <lineage>
        <taxon>Eukaryota</taxon>
        <taxon>Metazoa</taxon>
        <taxon>Ecdysozoa</taxon>
        <taxon>Arthropoda</taxon>
        <taxon>Chelicerata</taxon>
        <taxon>Arachnida</taxon>
        <taxon>Acari</taxon>
        <taxon>Acariformes</taxon>
        <taxon>Sarcoptiformes</taxon>
        <taxon>Astigmata</taxon>
        <taxon>Psoroptidia</taxon>
        <taxon>Analgoidea</taxon>
        <taxon>Pyroglyphidae</taxon>
        <taxon>Dermatophagoidinae</taxon>
        <taxon>Dermatophagoides</taxon>
    </lineage>
</organism>
<feature type="disulfide bond" evidence="2">
    <location>
        <begin position="612"/>
        <end position="621"/>
    </location>
</feature>
<reference evidence="8" key="1">
    <citation type="submission" date="2025-08" db="UniProtKB">
        <authorList>
            <consortium name="RefSeq"/>
        </authorList>
    </citation>
    <scope>IDENTIFICATION</scope>
    <source>
        <strain evidence="8">Airmid</strain>
    </source>
</reference>
<feature type="transmembrane region" description="Helical" evidence="4">
    <location>
        <begin position="1133"/>
        <end position="1160"/>
    </location>
</feature>
<evidence type="ECO:0000313" key="8">
    <source>
        <dbReference type="RefSeq" id="XP_027205366.1"/>
    </source>
</evidence>
<evidence type="ECO:0000256" key="2">
    <source>
        <dbReference type="PROSITE-ProRule" id="PRU00076"/>
    </source>
</evidence>
<dbReference type="PROSITE" id="PS50026">
    <property type="entry name" value="EGF_3"/>
    <property type="match status" value="1"/>
</dbReference>
<feature type="domain" description="Laminin G" evidence="5">
    <location>
        <begin position="644"/>
        <end position="851"/>
    </location>
</feature>
<feature type="domain" description="Laminin G" evidence="5">
    <location>
        <begin position="283"/>
        <end position="581"/>
    </location>
</feature>
<dbReference type="InterPro" id="IPR001791">
    <property type="entry name" value="Laminin_G"/>
</dbReference>
<dbReference type="InterPro" id="IPR056370">
    <property type="entry name" value="Shg-like_Ig-like"/>
</dbReference>
<dbReference type="PANTHER" id="PTHR15036">
    <property type="entry name" value="PIKACHURIN-LIKE PROTEIN"/>
    <property type="match status" value="1"/>
</dbReference>
<dbReference type="PANTHER" id="PTHR15036:SF85">
    <property type="entry name" value="SP2353, ISOFORM A"/>
    <property type="match status" value="1"/>
</dbReference>
<dbReference type="InterPro" id="IPR013320">
    <property type="entry name" value="ConA-like_dom_sf"/>
</dbReference>
<dbReference type="SUPFAM" id="SSF49899">
    <property type="entry name" value="Concanavalin A-like lectins/glucanases"/>
    <property type="match status" value="2"/>
</dbReference>
<sequence length="1314" mass="151636">MVQSTMNIMIKSLPFEAIINSGSLRIINLLDAMEFIRIWDWQKRRQIISHKERLELCLKQLFNCDWLAIISIKWNQKLSSLDIRYSARKNNQYLSSIYLNSMAKIASDHIRSQTNLNIIEFGINDCMMNEENRNHQCSQQSNGCMTDILIDWTDPYQLIDANFTSFIGINIITKIKCQCFYDQLLTYIVDHKFNCDIDQILCQPPSLYLSSSSSSTSASASCYQQERINLFTRSLMTSITNLNFRCLFINYYNQQQQYERQQQQQQQQNRDQIIQPSKTTTITNIRSFKSDGIIWLDPLPICTKSKNVFSVQISTTDPNGIIFYYGPIKSSSSSSFYGTGIEQQQQQQQSDETDFMFLELVDGSPRLLFDFGSGIQEITINIENGHLNDGNWHQLDIQFDSNLVHLMLDACIHHVQHDQQQQRSSSSSLNNDDDQFRHYHTGSFSDIDRMTMEKCQNYSIITKFQHVLNVNAPLQLGGIELLTTTSIMASKIMSKNVNISTATSSITDFNDDNVSIESILPPIIMSALSHQPLPSTLSSSTSSIRRKRIVGFNGCIKNVIFNNHMYDLINVHHSFNTQIGCHSSQSLCAFLNKKCQNNGYCDGSYNHVKCHCPRGFYGKHCEQIDRPVLFLQKSFLQLSLKLINYNDNLMTQSTFDMTEFYHTEYDKGFVTKIDFYFRTRQWQSRIIKLIGKNIQTYCLIEIREAHIVFRFNLNPTGIKSSEHRLSIDSFLINDGRWHYVRAIRMGQSAQLILDNGGVGKMARYSSLNNFNNEHNRRRLKYGGSLYDGYFLFDMNSEHIVIGGDVSHLTVDKTNIIDNFADGCISDLKINDIDISLGDFIQPFNTIDRPNTLSNNDNDGRRIINEQQQWPIDSSNHPSLSHSNINLMAVKNQQQHKTTMKHAKPNNNNNNDDQNKEMIIEISITKQQNIRNGCQSPPINSCIELHCRKPFICIDEWMVAKCRCPKGYIESNDGKNCIKNIITSQQQYCQQQQQQWQRQQQQLNLPCGMAINDGCNIISSIMNQENQHQMSKSYGQNDSSSSSSKNNNDILYNRLFSIDSFNDPHCSDHSAEQPPQPLEDNDDDQQLEEHYLIDELSSSSSSTPDASNTNINRMNRKKNKQPSILNAQKFQLEYYGLFFIILIILIPLNIPFLVYIGYICWRNRRRRQRRQRQQNIDNENNDDHEQTSNNNIILKSNSYDMITANNTIGDGQKSSNLNDDIRENIIYYHDEGGGECDIGVYDMYPLRIQIHNIEQQQQQSLSHHHHHHHLLHHKQHQLDPSIINSLSPLSSTIINNNKSSTTEPNSEVWQELTVI</sequence>
<dbReference type="InterPro" id="IPR000742">
    <property type="entry name" value="EGF"/>
</dbReference>
<feature type="region of interest" description="Disordered" evidence="3">
    <location>
        <begin position="1092"/>
        <end position="1114"/>
    </location>
</feature>
<accession>A0A6P6YKT5</accession>
<dbReference type="Proteomes" id="UP000515146">
    <property type="component" value="Unplaced"/>
</dbReference>
<dbReference type="CDD" id="cd00054">
    <property type="entry name" value="EGF_CA"/>
    <property type="match status" value="1"/>
</dbReference>
<dbReference type="Gene3D" id="2.10.25.10">
    <property type="entry name" value="Laminin"/>
    <property type="match status" value="1"/>
</dbReference>
<dbReference type="InterPro" id="IPR050372">
    <property type="entry name" value="Neurexin-related_CASP"/>
</dbReference>
<feature type="domain" description="EGF-like" evidence="6">
    <location>
        <begin position="584"/>
        <end position="622"/>
    </location>
</feature>
<gene>
    <name evidence="8" type="primary">LOC113798969</name>
</gene>
<dbReference type="SMART" id="SM00282">
    <property type="entry name" value="LamG"/>
    <property type="match status" value="2"/>
</dbReference>
<evidence type="ECO:0000259" key="6">
    <source>
        <dbReference type="PROSITE" id="PS50026"/>
    </source>
</evidence>
<proteinExistence type="predicted"/>
<dbReference type="GO" id="GO:0016020">
    <property type="term" value="C:membrane"/>
    <property type="evidence" value="ECO:0007669"/>
    <property type="project" value="UniProtKB-SubCell"/>
</dbReference>
<protein>
    <submittedName>
        <fullName evidence="8">Uncharacterized protein LOC113798969</fullName>
    </submittedName>
</protein>
<keyword evidence="7" id="KW-1185">Reference proteome</keyword>
<keyword evidence="4" id="KW-0812">Transmembrane</keyword>
<dbReference type="Pfam" id="PF24811">
    <property type="entry name" value="Ig_Shg"/>
    <property type="match status" value="1"/>
</dbReference>
<dbReference type="RefSeq" id="XP_027205366.1">
    <property type="nucleotide sequence ID" value="XM_027349565.1"/>
</dbReference>
<dbReference type="Gene3D" id="2.60.120.200">
    <property type="match status" value="2"/>
</dbReference>
<comment type="caution">
    <text evidence="2">Lacks conserved residue(s) required for the propagation of feature annotation.</text>
</comment>
<dbReference type="KEGG" id="dpte:113798969"/>
<feature type="compositionally biased region" description="Low complexity" evidence="3">
    <location>
        <begin position="1030"/>
        <end position="1044"/>
    </location>
</feature>
<dbReference type="SMART" id="SM00181">
    <property type="entry name" value="EGF"/>
    <property type="match status" value="2"/>
</dbReference>
<keyword evidence="4" id="KW-1133">Transmembrane helix</keyword>
<dbReference type="OrthoDB" id="6079678at2759"/>
<dbReference type="InParanoid" id="A0A6P6YKT5"/>
<dbReference type="PROSITE" id="PS50025">
    <property type="entry name" value="LAM_G_DOMAIN"/>
    <property type="match status" value="2"/>
</dbReference>
<name>A0A6P6YKT5_DERPT</name>
<evidence type="ECO:0000259" key="5">
    <source>
        <dbReference type="PROSITE" id="PS50025"/>
    </source>
</evidence>
<feature type="compositionally biased region" description="Polar residues" evidence="3">
    <location>
        <begin position="1102"/>
        <end position="1112"/>
    </location>
</feature>
<dbReference type="Pfam" id="PF02210">
    <property type="entry name" value="Laminin_G_2"/>
    <property type="match status" value="2"/>
</dbReference>
<keyword evidence="1 2" id="KW-1015">Disulfide bond</keyword>
<evidence type="ECO:0000256" key="1">
    <source>
        <dbReference type="ARBA" id="ARBA00023157"/>
    </source>
</evidence>
<evidence type="ECO:0000256" key="3">
    <source>
        <dbReference type="SAM" id="MobiDB-lite"/>
    </source>
</evidence>
<keyword evidence="2" id="KW-0245">EGF-like domain</keyword>
<dbReference type="CDD" id="cd00110">
    <property type="entry name" value="LamG"/>
    <property type="match status" value="2"/>
</dbReference>
<evidence type="ECO:0000256" key="4">
    <source>
        <dbReference type="SAM" id="Phobius"/>
    </source>
</evidence>
<dbReference type="PROSITE" id="PS00022">
    <property type="entry name" value="EGF_1"/>
    <property type="match status" value="1"/>
</dbReference>
<dbReference type="PROSITE" id="PS01186">
    <property type="entry name" value="EGF_2"/>
    <property type="match status" value="2"/>
</dbReference>
<feature type="region of interest" description="Disordered" evidence="3">
    <location>
        <begin position="1025"/>
        <end position="1044"/>
    </location>
</feature>
<keyword evidence="4" id="KW-0472">Membrane</keyword>